<keyword evidence="2" id="KW-1185">Reference proteome</keyword>
<dbReference type="EMBL" id="CM042060">
    <property type="protein sequence ID" value="KAI3677503.1"/>
    <property type="molecule type" value="Genomic_DNA"/>
</dbReference>
<proteinExistence type="predicted"/>
<comment type="caution">
    <text evidence="1">The sequence shown here is derived from an EMBL/GenBank/DDBJ whole genome shotgun (WGS) entry which is preliminary data.</text>
</comment>
<evidence type="ECO:0000313" key="1">
    <source>
        <dbReference type="EMBL" id="KAI3677503.1"/>
    </source>
</evidence>
<gene>
    <name evidence="1" type="ORF">L6452_36767</name>
</gene>
<evidence type="ECO:0000313" key="2">
    <source>
        <dbReference type="Proteomes" id="UP001055879"/>
    </source>
</evidence>
<sequence>MFLFPAVYVYIYMYSHMNLSILFVLPLINCKCTYDRFFSNVYDYLEQRLSWTSHQRVAESYGQIWKLRPMNVEALKTAAKIWNY</sequence>
<organism evidence="1 2">
    <name type="scientific">Arctium lappa</name>
    <name type="common">Greater burdock</name>
    <name type="synonym">Lappa major</name>
    <dbReference type="NCBI Taxonomy" id="4217"/>
    <lineage>
        <taxon>Eukaryota</taxon>
        <taxon>Viridiplantae</taxon>
        <taxon>Streptophyta</taxon>
        <taxon>Embryophyta</taxon>
        <taxon>Tracheophyta</taxon>
        <taxon>Spermatophyta</taxon>
        <taxon>Magnoliopsida</taxon>
        <taxon>eudicotyledons</taxon>
        <taxon>Gunneridae</taxon>
        <taxon>Pentapetalae</taxon>
        <taxon>asterids</taxon>
        <taxon>campanulids</taxon>
        <taxon>Asterales</taxon>
        <taxon>Asteraceae</taxon>
        <taxon>Carduoideae</taxon>
        <taxon>Cardueae</taxon>
        <taxon>Arctiinae</taxon>
        <taxon>Arctium</taxon>
    </lineage>
</organism>
<protein>
    <submittedName>
        <fullName evidence="1">Uncharacterized protein</fullName>
    </submittedName>
</protein>
<reference evidence="2" key="1">
    <citation type="journal article" date="2022" name="Mol. Ecol. Resour.">
        <title>The genomes of chicory, endive, great burdock and yacon provide insights into Asteraceae palaeo-polyploidization history and plant inulin production.</title>
        <authorList>
            <person name="Fan W."/>
            <person name="Wang S."/>
            <person name="Wang H."/>
            <person name="Wang A."/>
            <person name="Jiang F."/>
            <person name="Liu H."/>
            <person name="Zhao H."/>
            <person name="Xu D."/>
            <person name="Zhang Y."/>
        </authorList>
    </citation>
    <scope>NUCLEOTIDE SEQUENCE [LARGE SCALE GENOMIC DNA]</scope>
    <source>
        <strain evidence="2">cv. Niubang</strain>
    </source>
</reference>
<reference evidence="1 2" key="2">
    <citation type="journal article" date="2022" name="Mol. Ecol. Resour.">
        <title>The genomes of chicory, endive, great burdock and yacon provide insights into Asteraceae paleo-polyploidization history and plant inulin production.</title>
        <authorList>
            <person name="Fan W."/>
            <person name="Wang S."/>
            <person name="Wang H."/>
            <person name="Wang A."/>
            <person name="Jiang F."/>
            <person name="Liu H."/>
            <person name="Zhao H."/>
            <person name="Xu D."/>
            <person name="Zhang Y."/>
        </authorList>
    </citation>
    <scope>NUCLEOTIDE SEQUENCE [LARGE SCALE GENOMIC DNA]</scope>
    <source>
        <strain evidence="2">cv. Niubang</strain>
    </source>
</reference>
<dbReference type="Proteomes" id="UP001055879">
    <property type="component" value="Linkage Group LG14"/>
</dbReference>
<name>A0ACB8Y2L6_ARCLA</name>
<accession>A0ACB8Y2L6</accession>